<evidence type="ECO:0000313" key="1">
    <source>
        <dbReference type="EMBL" id="KAF0038517.1"/>
    </source>
</evidence>
<reference evidence="1 2" key="1">
    <citation type="submission" date="2019-06" db="EMBL/GenBank/DDBJ databases">
        <title>Draft genomes of female and male turbot (Scophthalmus maximus).</title>
        <authorList>
            <person name="Xu H."/>
            <person name="Xu X.-W."/>
            <person name="Shao C."/>
            <person name="Chen S."/>
        </authorList>
    </citation>
    <scope>NUCLEOTIDE SEQUENCE [LARGE SCALE GENOMIC DNA]</scope>
    <source>
        <strain evidence="1">Ysfricsl-2016a</strain>
        <tissue evidence="1">Blood</tissue>
    </source>
</reference>
<comment type="caution">
    <text evidence="1">The sequence shown here is derived from an EMBL/GenBank/DDBJ whole genome shotgun (WGS) entry which is preliminary data.</text>
</comment>
<organism evidence="1 2">
    <name type="scientific">Scophthalmus maximus</name>
    <name type="common">Turbot</name>
    <name type="synonym">Psetta maxima</name>
    <dbReference type="NCBI Taxonomy" id="52904"/>
    <lineage>
        <taxon>Eukaryota</taxon>
        <taxon>Metazoa</taxon>
        <taxon>Chordata</taxon>
        <taxon>Craniata</taxon>
        <taxon>Vertebrata</taxon>
        <taxon>Euteleostomi</taxon>
        <taxon>Actinopterygii</taxon>
        <taxon>Neopterygii</taxon>
        <taxon>Teleostei</taxon>
        <taxon>Neoteleostei</taxon>
        <taxon>Acanthomorphata</taxon>
        <taxon>Carangaria</taxon>
        <taxon>Pleuronectiformes</taxon>
        <taxon>Pleuronectoidei</taxon>
        <taxon>Scophthalmidae</taxon>
        <taxon>Scophthalmus</taxon>
    </lineage>
</organism>
<evidence type="ECO:0000313" key="2">
    <source>
        <dbReference type="Proteomes" id="UP000438429"/>
    </source>
</evidence>
<gene>
    <name evidence="1" type="ORF">F2P81_009001</name>
</gene>
<protein>
    <submittedName>
        <fullName evidence="1">Uncharacterized protein</fullName>
    </submittedName>
</protein>
<dbReference type="Proteomes" id="UP000438429">
    <property type="component" value="Unassembled WGS sequence"/>
</dbReference>
<name>A0A6A4SY35_SCOMX</name>
<proteinExistence type="predicted"/>
<sequence>MTVDDFSYGALHYSDVYTHASSYHMWSAVNVRNVQSSGKQNEFSALALGICHISSEKRKLIRSFAAVHRIQLTSTSRPDSPAVRRRSLLLPVFRKLEMHRTQDVYENTNHVLNDSLGYSKLQRVSVNLCYCQDKHLPKAYRDEKVRGPLGTLFADLKDVCAIRQLKAIHVWPCDAFLEISCKQRSSRVIYVLFVGRIKSITHVISYWRGPCTQRLTLTHDPSKCPDHHVDMKY</sequence>
<dbReference type="EMBL" id="VEVO01000008">
    <property type="protein sequence ID" value="KAF0038517.1"/>
    <property type="molecule type" value="Genomic_DNA"/>
</dbReference>
<dbReference type="AlphaFoldDB" id="A0A6A4SY35"/>
<accession>A0A6A4SY35</accession>